<accession>A0A1T5B894</accession>
<sequence>MIRYLFVFVMLIHGLIHLAGFAAAFGYGKIGPIASEITRAGGVLSLIATISLTLTTVFFLLRNENWLWGAILSILVSQTVILMAWQDARFGTIFNIIIALGLLTDILTREINVIFRD</sequence>
<name>A0A1T5B894_9BACT</name>
<keyword evidence="3" id="KW-1185">Reference proteome</keyword>
<gene>
    <name evidence="2" type="ORF">SAMN05660293_00112</name>
</gene>
<feature type="transmembrane region" description="Helical" evidence="1">
    <location>
        <begin position="92"/>
        <end position="115"/>
    </location>
</feature>
<feature type="transmembrane region" description="Helical" evidence="1">
    <location>
        <begin position="40"/>
        <end position="60"/>
    </location>
</feature>
<feature type="transmembrane region" description="Helical" evidence="1">
    <location>
        <begin position="6"/>
        <end position="28"/>
    </location>
</feature>
<feature type="transmembrane region" description="Helical" evidence="1">
    <location>
        <begin position="66"/>
        <end position="85"/>
    </location>
</feature>
<reference evidence="3" key="1">
    <citation type="submission" date="2017-02" db="EMBL/GenBank/DDBJ databases">
        <authorList>
            <person name="Varghese N."/>
            <person name="Submissions S."/>
        </authorList>
    </citation>
    <scope>NUCLEOTIDE SEQUENCE [LARGE SCALE GENOMIC DNA]</scope>
    <source>
        <strain evidence="3">DSM 22270</strain>
    </source>
</reference>
<dbReference type="Proteomes" id="UP000190897">
    <property type="component" value="Unassembled WGS sequence"/>
</dbReference>
<organism evidence="2 3">
    <name type="scientific">Dyadobacter psychrophilus</name>
    <dbReference type="NCBI Taxonomy" id="651661"/>
    <lineage>
        <taxon>Bacteria</taxon>
        <taxon>Pseudomonadati</taxon>
        <taxon>Bacteroidota</taxon>
        <taxon>Cytophagia</taxon>
        <taxon>Cytophagales</taxon>
        <taxon>Spirosomataceae</taxon>
        <taxon>Dyadobacter</taxon>
    </lineage>
</organism>
<dbReference type="RefSeq" id="WP_082212739.1">
    <property type="nucleotide sequence ID" value="NZ_FUZA01000001.1"/>
</dbReference>
<protein>
    <submittedName>
        <fullName evidence="2">Uncharacterized protein</fullName>
    </submittedName>
</protein>
<keyword evidence="1" id="KW-0472">Membrane</keyword>
<proteinExistence type="predicted"/>
<dbReference type="STRING" id="651661.SAMN05660293_00112"/>
<keyword evidence="1" id="KW-0812">Transmembrane</keyword>
<keyword evidence="1" id="KW-1133">Transmembrane helix</keyword>
<dbReference type="EMBL" id="FUZA01000001">
    <property type="protein sequence ID" value="SKB43446.1"/>
    <property type="molecule type" value="Genomic_DNA"/>
</dbReference>
<evidence type="ECO:0000256" key="1">
    <source>
        <dbReference type="SAM" id="Phobius"/>
    </source>
</evidence>
<evidence type="ECO:0000313" key="2">
    <source>
        <dbReference type="EMBL" id="SKB43446.1"/>
    </source>
</evidence>
<dbReference type="AlphaFoldDB" id="A0A1T5B894"/>
<evidence type="ECO:0000313" key="3">
    <source>
        <dbReference type="Proteomes" id="UP000190897"/>
    </source>
</evidence>
<dbReference type="OrthoDB" id="9786534at2"/>